<keyword evidence="6 8" id="KW-0472">Membrane</keyword>
<dbReference type="Gene3D" id="1.10.3730.20">
    <property type="match status" value="1"/>
</dbReference>
<name>A0ABU8MK68_9PSEU</name>
<dbReference type="InterPro" id="IPR000390">
    <property type="entry name" value="Small_drug/metabolite_transptr"/>
</dbReference>
<sequence>MRPERLVGLVLLAASILCEVGGTLLLHASRGFTEPLPSVGVLAGYATSILLFSRALGYGLSLGIAYGTLTGCGLVVATVSSAVIFGDPLAEWQAAGLALILLGALTLQSGPRATAEPRP</sequence>
<comment type="caution">
    <text evidence="9">The sequence shown here is derived from an EMBL/GenBank/DDBJ whole genome shotgun (WGS) entry which is preliminary data.</text>
</comment>
<evidence type="ECO:0000256" key="8">
    <source>
        <dbReference type="SAM" id="Phobius"/>
    </source>
</evidence>
<evidence type="ECO:0000256" key="1">
    <source>
        <dbReference type="ARBA" id="ARBA00004651"/>
    </source>
</evidence>
<protein>
    <submittedName>
        <fullName evidence="9">SMR family transporter</fullName>
    </submittedName>
</protein>
<dbReference type="Proteomes" id="UP001385809">
    <property type="component" value="Unassembled WGS sequence"/>
</dbReference>
<evidence type="ECO:0000313" key="9">
    <source>
        <dbReference type="EMBL" id="MEJ2867710.1"/>
    </source>
</evidence>
<keyword evidence="10" id="KW-1185">Reference proteome</keyword>
<accession>A0ABU8MK68</accession>
<dbReference type="InterPro" id="IPR037185">
    <property type="entry name" value="EmrE-like"/>
</dbReference>
<keyword evidence="5 8" id="KW-1133">Transmembrane helix</keyword>
<dbReference type="PANTHER" id="PTHR30561">
    <property type="entry name" value="SMR FAMILY PROTON-DEPENDENT DRUG EFFLUX TRANSPORTER SUGE"/>
    <property type="match status" value="1"/>
</dbReference>
<organism evidence="9 10">
    <name type="scientific">Actinomycetospora aurantiaca</name>
    <dbReference type="NCBI Taxonomy" id="3129233"/>
    <lineage>
        <taxon>Bacteria</taxon>
        <taxon>Bacillati</taxon>
        <taxon>Actinomycetota</taxon>
        <taxon>Actinomycetes</taxon>
        <taxon>Pseudonocardiales</taxon>
        <taxon>Pseudonocardiaceae</taxon>
        <taxon>Actinomycetospora</taxon>
    </lineage>
</organism>
<comment type="similarity">
    <text evidence="7">Belongs to the drug/metabolite transporter (DMT) superfamily. Small multidrug resistance (SMR) (TC 2.A.7.1) family.</text>
</comment>
<evidence type="ECO:0000256" key="4">
    <source>
        <dbReference type="ARBA" id="ARBA00022692"/>
    </source>
</evidence>
<evidence type="ECO:0000256" key="2">
    <source>
        <dbReference type="ARBA" id="ARBA00022448"/>
    </source>
</evidence>
<gene>
    <name evidence="9" type="ORF">WCD74_08045</name>
</gene>
<dbReference type="InterPro" id="IPR045324">
    <property type="entry name" value="Small_multidrug_res"/>
</dbReference>
<feature type="transmembrane region" description="Helical" evidence="8">
    <location>
        <begin position="92"/>
        <end position="110"/>
    </location>
</feature>
<keyword evidence="4 7" id="KW-0812">Transmembrane</keyword>
<evidence type="ECO:0000256" key="3">
    <source>
        <dbReference type="ARBA" id="ARBA00022475"/>
    </source>
</evidence>
<evidence type="ECO:0000256" key="5">
    <source>
        <dbReference type="ARBA" id="ARBA00022989"/>
    </source>
</evidence>
<dbReference type="RefSeq" id="WP_337694321.1">
    <property type="nucleotide sequence ID" value="NZ_JBBEGN010000003.1"/>
</dbReference>
<evidence type="ECO:0000313" key="10">
    <source>
        <dbReference type="Proteomes" id="UP001385809"/>
    </source>
</evidence>
<evidence type="ECO:0000256" key="7">
    <source>
        <dbReference type="RuleBase" id="RU003942"/>
    </source>
</evidence>
<feature type="transmembrane region" description="Helical" evidence="8">
    <location>
        <begin position="38"/>
        <end position="57"/>
    </location>
</feature>
<dbReference type="Pfam" id="PF00893">
    <property type="entry name" value="Multi_Drug_Res"/>
    <property type="match status" value="1"/>
</dbReference>
<keyword evidence="2" id="KW-0813">Transport</keyword>
<feature type="transmembrane region" description="Helical" evidence="8">
    <location>
        <begin position="64"/>
        <end position="86"/>
    </location>
</feature>
<proteinExistence type="inferred from homology"/>
<dbReference type="SUPFAM" id="SSF103481">
    <property type="entry name" value="Multidrug resistance efflux transporter EmrE"/>
    <property type="match status" value="1"/>
</dbReference>
<reference evidence="9 10" key="1">
    <citation type="submission" date="2024-03" db="EMBL/GenBank/DDBJ databases">
        <title>Actinomycetospora sp. OC33-EN08, a novel actinomycete isolated from wild orchid (Aerides multiflora).</title>
        <authorList>
            <person name="Suriyachadkun C."/>
        </authorList>
    </citation>
    <scope>NUCLEOTIDE SEQUENCE [LARGE SCALE GENOMIC DNA]</scope>
    <source>
        <strain evidence="9 10">OC33-EN08</strain>
    </source>
</reference>
<dbReference type="PANTHER" id="PTHR30561:SF1">
    <property type="entry name" value="MULTIDRUG TRANSPORTER EMRE"/>
    <property type="match status" value="1"/>
</dbReference>
<dbReference type="EMBL" id="JBBEGN010000003">
    <property type="protein sequence ID" value="MEJ2867710.1"/>
    <property type="molecule type" value="Genomic_DNA"/>
</dbReference>
<comment type="subcellular location">
    <subcellularLocation>
        <location evidence="1 7">Cell membrane</location>
        <topology evidence="1 7">Multi-pass membrane protein</topology>
    </subcellularLocation>
</comment>
<keyword evidence="3" id="KW-1003">Cell membrane</keyword>
<evidence type="ECO:0000256" key="6">
    <source>
        <dbReference type="ARBA" id="ARBA00023136"/>
    </source>
</evidence>